<dbReference type="OrthoDB" id="434647at2759"/>
<feature type="compositionally biased region" description="Polar residues" evidence="2">
    <location>
        <begin position="147"/>
        <end position="160"/>
    </location>
</feature>
<gene>
    <name evidence="3" type="ORF">E2562_003042</name>
</gene>
<keyword evidence="4" id="KW-1185">Reference proteome</keyword>
<evidence type="ECO:0000256" key="1">
    <source>
        <dbReference type="RuleBase" id="RU362006"/>
    </source>
</evidence>
<dbReference type="PANTHER" id="PTHR12300">
    <property type="entry name" value="HVA22-LIKE PROTEINS"/>
    <property type="match status" value="1"/>
</dbReference>
<proteinExistence type="inferred from homology"/>
<sequence>MCRGRQPGQGHAHLTHGLEACMHGAVRRSEKMMGGFLSRVLLLAFGYAYPAYECYKTVELNKPEIEQLIFWCQYWILVALMTVLERFGDFTISCHHLRSQGNNPLRSASIAARQAAMAQQSHEAKTVPSSPKIKRQASSAKAAPVASTKSTVAAAPSTTKPDADATKKNEAAPASLQVPAPATNADVPALEPSAPPLPEAEEVDKIAIDEADDAVEGTEGLDPVPGETVEERPMEETIRVTRAKLRRRAAAEDSAGN</sequence>
<dbReference type="GO" id="GO:0016020">
    <property type="term" value="C:membrane"/>
    <property type="evidence" value="ECO:0007669"/>
    <property type="project" value="UniProtKB-SubCell"/>
</dbReference>
<name>A0A6G1DDT3_9ORYZ</name>
<organism evidence="3 4">
    <name type="scientific">Oryza meyeriana var. granulata</name>
    <dbReference type="NCBI Taxonomy" id="110450"/>
    <lineage>
        <taxon>Eukaryota</taxon>
        <taxon>Viridiplantae</taxon>
        <taxon>Streptophyta</taxon>
        <taxon>Embryophyta</taxon>
        <taxon>Tracheophyta</taxon>
        <taxon>Spermatophyta</taxon>
        <taxon>Magnoliopsida</taxon>
        <taxon>Liliopsida</taxon>
        <taxon>Poales</taxon>
        <taxon>Poaceae</taxon>
        <taxon>BOP clade</taxon>
        <taxon>Oryzoideae</taxon>
        <taxon>Oryzeae</taxon>
        <taxon>Oryzinae</taxon>
        <taxon>Oryza</taxon>
        <taxon>Oryza meyeriana</taxon>
    </lineage>
</organism>
<dbReference type="InterPro" id="IPR004345">
    <property type="entry name" value="TB2_DP1_HVA22"/>
</dbReference>
<dbReference type="EMBL" id="SPHZ02000006">
    <property type="protein sequence ID" value="KAF0910610.1"/>
    <property type="molecule type" value="Genomic_DNA"/>
</dbReference>
<reference evidence="3 4" key="1">
    <citation type="submission" date="2019-11" db="EMBL/GenBank/DDBJ databases">
        <title>Whole genome sequence of Oryza granulata.</title>
        <authorList>
            <person name="Li W."/>
        </authorList>
    </citation>
    <scope>NUCLEOTIDE SEQUENCE [LARGE SCALE GENOMIC DNA]</scope>
    <source>
        <strain evidence="4">cv. Menghai</strain>
        <tissue evidence="3">Leaf</tissue>
    </source>
</reference>
<comment type="caution">
    <text evidence="3">The sequence shown here is derived from an EMBL/GenBank/DDBJ whole genome shotgun (WGS) entry which is preliminary data.</text>
</comment>
<feature type="compositionally biased region" description="Basic and acidic residues" evidence="2">
    <location>
        <begin position="161"/>
        <end position="170"/>
    </location>
</feature>
<feature type="region of interest" description="Disordered" evidence="2">
    <location>
        <begin position="116"/>
        <end position="234"/>
    </location>
</feature>
<dbReference type="Proteomes" id="UP000479710">
    <property type="component" value="Unassembled WGS sequence"/>
</dbReference>
<protein>
    <recommendedName>
        <fullName evidence="1">HVA22-like protein</fullName>
    </recommendedName>
</protein>
<evidence type="ECO:0000313" key="4">
    <source>
        <dbReference type="Proteomes" id="UP000479710"/>
    </source>
</evidence>
<evidence type="ECO:0000313" key="3">
    <source>
        <dbReference type="EMBL" id="KAF0910610.1"/>
    </source>
</evidence>
<dbReference type="AlphaFoldDB" id="A0A6G1DDT3"/>
<dbReference type="PANTHER" id="PTHR12300:SF98">
    <property type="entry name" value="HVA22-LIKE PROTEIN"/>
    <property type="match status" value="1"/>
</dbReference>
<accession>A0A6G1DDT3</accession>
<comment type="subcellular location">
    <subcellularLocation>
        <location evidence="1">Membrane</location>
        <topology evidence="1">Multi-pass membrane protein</topology>
    </subcellularLocation>
</comment>
<comment type="similarity">
    <text evidence="1">Belongs to the DP1 family.</text>
</comment>
<dbReference type="Pfam" id="PF03134">
    <property type="entry name" value="TB2_DP1_HVA22"/>
    <property type="match status" value="1"/>
</dbReference>
<evidence type="ECO:0000256" key="2">
    <source>
        <dbReference type="SAM" id="MobiDB-lite"/>
    </source>
</evidence>